<protein>
    <submittedName>
        <fullName evidence="2">Uncharacterized protein</fullName>
    </submittedName>
</protein>
<proteinExistence type="predicted"/>
<gene>
    <name evidence="2" type="ORF">OUZ56_029089</name>
</gene>
<evidence type="ECO:0000313" key="2">
    <source>
        <dbReference type="EMBL" id="KAK4037047.1"/>
    </source>
</evidence>
<evidence type="ECO:0000256" key="1">
    <source>
        <dbReference type="SAM" id="SignalP"/>
    </source>
</evidence>
<dbReference type="Proteomes" id="UP001234178">
    <property type="component" value="Unassembled WGS sequence"/>
</dbReference>
<name>A0ABR0B5S6_9CRUS</name>
<organism evidence="2 3">
    <name type="scientific">Daphnia magna</name>
    <dbReference type="NCBI Taxonomy" id="35525"/>
    <lineage>
        <taxon>Eukaryota</taxon>
        <taxon>Metazoa</taxon>
        <taxon>Ecdysozoa</taxon>
        <taxon>Arthropoda</taxon>
        <taxon>Crustacea</taxon>
        <taxon>Branchiopoda</taxon>
        <taxon>Diplostraca</taxon>
        <taxon>Cladocera</taxon>
        <taxon>Anomopoda</taxon>
        <taxon>Daphniidae</taxon>
        <taxon>Daphnia</taxon>
    </lineage>
</organism>
<reference evidence="2 3" key="1">
    <citation type="journal article" date="2023" name="Nucleic Acids Res.">
        <title>The hologenome of Daphnia magna reveals possible DNA methylation and microbiome-mediated evolution of the host genome.</title>
        <authorList>
            <person name="Chaturvedi A."/>
            <person name="Li X."/>
            <person name="Dhandapani V."/>
            <person name="Marshall H."/>
            <person name="Kissane S."/>
            <person name="Cuenca-Cambronero M."/>
            <person name="Asole G."/>
            <person name="Calvet F."/>
            <person name="Ruiz-Romero M."/>
            <person name="Marangio P."/>
            <person name="Guigo R."/>
            <person name="Rago D."/>
            <person name="Mirbahai L."/>
            <person name="Eastwood N."/>
            <person name="Colbourne J.K."/>
            <person name="Zhou J."/>
            <person name="Mallon E."/>
            <person name="Orsini L."/>
        </authorList>
    </citation>
    <scope>NUCLEOTIDE SEQUENCE [LARGE SCALE GENOMIC DNA]</scope>
    <source>
        <strain evidence="2">LRV0_1</strain>
    </source>
</reference>
<accession>A0ABR0B5S6</accession>
<feature type="signal peptide" evidence="1">
    <location>
        <begin position="1"/>
        <end position="16"/>
    </location>
</feature>
<comment type="caution">
    <text evidence="2">The sequence shown here is derived from an EMBL/GenBank/DDBJ whole genome shotgun (WGS) entry which is preliminary data.</text>
</comment>
<keyword evidence="1" id="KW-0732">Signal</keyword>
<evidence type="ECO:0000313" key="3">
    <source>
        <dbReference type="Proteomes" id="UP001234178"/>
    </source>
</evidence>
<keyword evidence="3" id="KW-1185">Reference proteome</keyword>
<dbReference type="EMBL" id="JAOYFB010000040">
    <property type="protein sequence ID" value="KAK4037047.1"/>
    <property type="molecule type" value="Genomic_DNA"/>
</dbReference>
<sequence>MILLVLFSLLLGNGMTITPLYPADTFGIPLLRTLSSLKSAAYQEEDRSISRDLEVAFNIGLFALYAMATPFIDSVVALCVVTPSLCSIKSNGNSIATVNPLMVNANLRNLAGGHPNLLIPFALDREQQTNYFKFSNLYPPAMVDNDAYPDYPTPSFAIVAPYLMKDQFLPAMRHNLMVNFAHHPLSKFYNVVDTALDDLDDPLS</sequence>
<feature type="chain" id="PRO_5045673441" evidence="1">
    <location>
        <begin position="17"/>
        <end position="204"/>
    </location>
</feature>